<dbReference type="EMBL" id="CP006939">
    <property type="protein sequence ID" value="AHC14049.1"/>
    <property type="molecule type" value="Genomic_DNA"/>
</dbReference>
<dbReference type="RefSeq" id="WP_024266981.1">
    <property type="nucleotide sequence ID" value="NC_023035.1"/>
</dbReference>
<gene>
    <name evidence="2" type="ORF">L21SP2_0620</name>
</gene>
<evidence type="ECO:0000313" key="2">
    <source>
        <dbReference type="EMBL" id="AHC14049.1"/>
    </source>
</evidence>
<dbReference type="AlphaFoldDB" id="V5WEU0"/>
<sequence>MCTVARNFDLGFGHFHGEPGLHVCQIYSDSDERLSALMKFIKGGGSIGEKISLFTDAIGTDQLRTWFSGNSMGYEADSPAVSITDPRETYFENGTFNPDTMLERLKKFYLTATEEGYPAARVIGDMLPEVETIDGGDRLTEYESRVSLLQREHPVTTVCQYDAGKFSGKTIMEILQVHPYILSGGEIIENPLFISPEDYLTRIGWSDV</sequence>
<dbReference type="KEGG" id="slr:L21SP2_0620"/>
<reference evidence="2 3" key="1">
    <citation type="journal article" date="2015" name="Stand. Genomic Sci.">
        <title>Complete genome sequence and description of Salinispira pacifica gen. nov., sp. nov., a novel spirochaete isolated form a hypersaline microbial mat.</title>
        <authorList>
            <person name="Ben Hania W."/>
            <person name="Joseph M."/>
            <person name="Schumann P."/>
            <person name="Bunk B."/>
            <person name="Fiebig A."/>
            <person name="Sproer C."/>
            <person name="Klenk H.P."/>
            <person name="Fardeau M.L."/>
            <person name="Spring S."/>
        </authorList>
    </citation>
    <scope>NUCLEOTIDE SEQUENCE [LARGE SCALE GENOMIC DNA]</scope>
    <source>
        <strain evidence="2 3">L21-RPul-D2</strain>
    </source>
</reference>
<feature type="domain" description="MEDS" evidence="1">
    <location>
        <begin position="22"/>
        <end position="179"/>
    </location>
</feature>
<dbReference type="eggNOG" id="COG0467">
    <property type="taxonomic scope" value="Bacteria"/>
</dbReference>
<dbReference type="GO" id="GO:0016301">
    <property type="term" value="F:kinase activity"/>
    <property type="evidence" value="ECO:0007669"/>
    <property type="project" value="UniProtKB-KW"/>
</dbReference>
<protein>
    <submittedName>
        <fullName evidence="2">Sensory transduction histidine kinase</fullName>
    </submittedName>
</protein>
<dbReference type="STRING" id="1307761.L21SP2_0620"/>
<dbReference type="Pfam" id="PF14417">
    <property type="entry name" value="MEDS"/>
    <property type="match status" value="1"/>
</dbReference>
<evidence type="ECO:0000313" key="3">
    <source>
        <dbReference type="Proteomes" id="UP000018680"/>
    </source>
</evidence>
<evidence type="ECO:0000259" key="1">
    <source>
        <dbReference type="Pfam" id="PF14417"/>
    </source>
</evidence>
<keyword evidence="2" id="KW-0808">Transferase</keyword>
<dbReference type="InterPro" id="IPR025847">
    <property type="entry name" value="MEDS_domain"/>
</dbReference>
<name>V5WEU0_9SPIO</name>
<proteinExistence type="predicted"/>
<dbReference type="Proteomes" id="UP000018680">
    <property type="component" value="Chromosome"/>
</dbReference>
<keyword evidence="2" id="KW-0418">Kinase</keyword>
<dbReference type="OrthoDB" id="116243at2"/>
<accession>V5WEU0</accession>
<dbReference type="HOGENOM" id="CLU_108937_0_0_12"/>
<keyword evidence="3" id="KW-1185">Reference proteome</keyword>
<organism evidence="2 3">
    <name type="scientific">Salinispira pacifica</name>
    <dbReference type="NCBI Taxonomy" id="1307761"/>
    <lineage>
        <taxon>Bacteria</taxon>
        <taxon>Pseudomonadati</taxon>
        <taxon>Spirochaetota</taxon>
        <taxon>Spirochaetia</taxon>
        <taxon>Spirochaetales</taxon>
        <taxon>Spirochaetaceae</taxon>
        <taxon>Salinispira</taxon>
    </lineage>
</organism>